<dbReference type="OrthoDB" id="664960at2759"/>
<dbReference type="Gene3D" id="1.10.8.430">
    <property type="entry name" value="Helical domain of apoptotic protease-activating factors"/>
    <property type="match status" value="1"/>
</dbReference>
<dbReference type="SUPFAM" id="SSF52058">
    <property type="entry name" value="L domain-like"/>
    <property type="match status" value="1"/>
</dbReference>
<evidence type="ECO:0000256" key="5">
    <source>
        <dbReference type="ARBA" id="ARBA00022821"/>
    </source>
</evidence>
<dbReference type="Gene3D" id="3.80.10.10">
    <property type="entry name" value="Ribonuclease Inhibitor"/>
    <property type="match status" value="2"/>
</dbReference>
<dbReference type="InterPro" id="IPR032675">
    <property type="entry name" value="LRR_dom_sf"/>
</dbReference>
<evidence type="ECO:0000256" key="7">
    <source>
        <dbReference type="SAM" id="Coils"/>
    </source>
</evidence>
<evidence type="ECO:0000256" key="2">
    <source>
        <dbReference type="ARBA" id="ARBA00022614"/>
    </source>
</evidence>
<feature type="coiled-coil region" evidence="7">
    <location>
        <begin position="29"/>
        <end position="63"/>
    </location>
</feature>
<comment type="caution">
    <text evidence="9">The sequence shown here is derived from an EMBL/GenBank/DDBJ whole genome shotgun (WGS) entry which is preliminary data.</text>
</comment>
<dbReference type="PANTHER" id="PTHR33463:SF220">
    <property type="entry name" value="NB-ARC DOMAIN-CONTAINING PROTEIN"/>
    <property type="match status" value="1"/>
</dbReference>
<keyword evidence="5" id="KW-0611">Plant defense</keyword>
<dbReference type="SUPFAM" id="SSF52540">
    <property type="entry name" value="P-loop containing nucleoside triphosphate hydrolases"/>
    <property type="match status" value="1"/>
</dbReference>
<dbReference type="InterPro" id="IPR027417">
    <property type="entry name" value="P-loop_NTPase"/>
</dbReference>
<dbReference type="FunFam" id="3.40.50.300:FF:001091">
    <property type="entry name" value="Probable disease resistance protein At1g61300"/>
    <property type="match status" value="1"/>
</dbReference>
<evidence type="ECO:0000256" key="6">
    <source>
        <dbReference type="ARBA" id="ARBA00022840"/>
    </source>
</evidence>
<dbReference type="Pfam" id="PF00931">
    <property type="entry name" value="NB-ARC"/>
    <property type="match status" value="1"/>
</dbReference>
<dbReference type="Pfam" id="PF23559">
    <property type="entry name" value="WHD_DRP"/>
    <property type="match status" value="1"/>
</dbReference>
<protein>
    <recommendedName>
        <fullName evidence="8">AAA+ ATPase domain-containing protein</fullName>
    </recommendedName>
</protein>
<evidence type="ECO:0000313" key="9">
    <source>
        <dbReference type="EMBL" id="KAG2304821.1"/>
    </source>
</evidence>
<dbReference type="Proteomes" id="UP000886595">
    <property type="component" value="Unassembled WGS sequence"/>
</dbReference>
<comment type="similarity">
    <text evidence="1">Belongs to the disease resistance NB-LRR family.</text>
</comment>
<gene>
    <name evidence="9" type="ORF">Bca52824_033472</name>
</gene>
<dbReference type="AlphaFoldDB" id="A0A8X7V9F1"/>
<dbReference type="Gene3D" id="1.10.10.10">
    <property type="entry name" value="Winged helix-like DNA-binding domain superfamily/Winged helix DNA-binding domain"/>
    <property type="match status" value="1"/>
</dbReference>
<organism evidence="9 10">
    <name type="scientific">Brassica carinata</name>
    <name type="common">Ethiopian mustard</name>
    <name type="synonym">Abyssinian cabbage</name>
    <dbReference type="NCBI Taxonomy" id="52824"/>
    <lineage>
        <taxon>Eukaryota</taxon>
        <taxon>Viridiplantae</taxon>
        <taxon>Streptophyta</taxon>
        <taxon>Embryophyta</taxon>
        <taxon>Tracheophyta</taxon>
        <taxon>Spermatophyta</taxon>
        <taxon>Magnoliopsida</taxon>
        <taxon>eudicotyledons</taxon>
        <taxon>Gunneridae</taxon>
        <taxon>Pentapetalae</taxon>
        <taxon>rosids</taxon>
        <taxon>malvids</taxon>
        <taxon>Brassicales</taxon>
        <taxon>Brassicaceae</taxon>
        <taxon>Brassiceae</taxon>
        <taxon>Brassica</taxon>
    </lineage>
</organism>
<dbReference type="InterPro" id="IPR058922">
    <property type="entry name" value="WHD_DRP"/>
</dbReference>
<keyword evidence="3" id="KW-0677">Repeat</keyword>
<dbReference type="InterPro" id="IPR042197">
    <property type="entry name" value="Apaf_helical"/>
</dbReference>
<dbReference type="EMBL" id="JAAMPC010000007">
    <property type="protein sequence ID" value="KAG2304821.1"/>
    <property type="molecule type" value="Genomic_DNA"/>
</dbReference>
<dbReference type="PRINTS" id="PR00364">
    <property type="entry name" value="DISEASERSIST"/>
</dbReference>
<dbReference type="Pfam" id="PF13855">
    <property type="entry name" value="LRR_8"/>
    <property type="match status" value="1"/>
</dbReference>
<dbReference type="GO" id="GO:0006952">
    <property type="term" value="P:defense response"/>
    <property type="evidence" value="ECO:0007669"/>
    <property type="project" value="UniProtKB-KW"/>
</dbReference>
<dbReference type="Gene3D" id="3.40.50.300">
    <property type="entry name" value="P-loop containing nucleotide triphosphate hydrolases"/>
    <property type="match status" value="1"/>
</dbReference>
<proteinExistence type="inferred from homology"/>
<evidence type="ECO:0000259" key="8">
    <source>
        <dbReference type="SMART" id="SM00382"/>
    </source>
</evidence>
<keyword evidence="4" id="KW-0547">Nucleotide-binding</keyword>
<dbReference type="PANTHER" id="PTHR33463">
    <property type="entry name" value="NB-ARC DOMAIN-CONTAINING PROTEIN-RELATED"/>
    <property type="match status" value="1"/>
</dbReference>
<dbReference type="InterPro" id="IPR001611">
    <property type="entry name" value="Leu-rich_rpt"/>
</dbReference>
<sequence>MGGCVSIDIPCDKVVSQAYSCLFGDGNYIHMMKANLKALETTMQELRERRDDVLRRVSIEENKGLERLAQVKGWLSSVASIDSQVSDLLREEPTETKRLCLFGYCSKKCKASCEYGKKVSEMLEEVKKLLPKGDFKEVAEKRPAAKVVKKDIQTTIGLDSMVGKAWDSIMKPERRILGIYGMGGVGKTTLLDSINNKFIEEVNEFDVVIGVLVSKHLQYEDIQNKILRRLRADQELEKETEEKKASFIENILGRKKFVLLLDDLWSAVDLSRIGVPRPTQENGSKIVFTTRKKEVCREMRADDEMKIECLSNNEAWELFQYVVGEAALKRHPDIPTLAKTISEKCHGLPLALNVIGKAMSCKEDVHEWRHAIDVLKKSSREFPGMEENILSVLKVSYDGLEDEKVKSCFLYCSLFPEDYEITKEELIEYWINEGFINGKRNEDGSNNKGHVIIGSLVRAHLLIESETAVKMHDVLREMALWIGSTSLRKEEKQCVKSGEKLSCIPDDILWSDLRRISLMSNQIEKISCCPRCPNLSTLFLGDNDLKGIPGKFFQFMSALVVLDLSRNRSLRDLPEEICSLTSLKYLNLSYTRISSLSVGMKGLRKLISLDLEKTYLESIDGIGTSLPNLQVLKLYRSRHYIDARSIEELQLLENLKILTGNVQDASILESIQRLERLASCVQRLRIINMSAEVLTLNTVALGGLRELEIRSSNISEIKIDWKSKEKEDLLCNSSPCFKRLSSIVILDLEGPKELTWLLFAPNLKHLEVIRSPSLEEIINEEKGMSISNVHPPDMTLPFPKLESLTLRGSPELKRICSNPPALSSLKDVDIEHCPNLPLESFGDTNRNVEIEE</sequence>
<dbReference type="GO" id="GO:0005524">
    <property type="term" value="F:ATP binding"/>
    <property type="evidence" value="ECO:0007669"/>
    <property type="project" value="UniProtKB-KW"/>
</dbReference>
<dbReference type="FunFam" id="1.10.8.430:FF:000003">
    <property type="entry name" value="Probable disease resistance protein At5g66910"/>
    <property type="match status" value="1"/>
</dbReference>
<keyword evidence="10" id="KW-1185">Reference proteome</keyword>
<evidence type="ECO:0000256" key="4">
    <source>
        <dbReference type="ARBA" id="ARBA00022741"/>
    </source>
</evidence>
<dbReference type="FunFam" id="1.10.10.10:FF:000322">
    <property type="entry name" value="Probable disease resistance protein At1g63360"/>
    <property type="match status" value="1"/>
</dbReference>
<dbReference type="GO" id="GO:0043531">
    <property type="term" value="F:ADP binding"/>
    <property type="evidence" value="ECO:0007669"/>
    <property type="project" value="InterPro"/>
</dbReference>
<evidence type="ECO:0000256" key="1">
    <source>
        <dbReference type="ARBA" id="ARBA00008894"/>
    </source>
</evidence>
<dbReference type="InterPro" id="IPR003593">
    <property type="entry name" value="AAA+_ATPase"/>
</dbReference>
<dbReference type="InterPro" id="IPR002182">
    <property type="entry name" value="NB-ARC"/>
</dbReference>
<dbReference type="SMART" id="SM00382">
    <property type="entry name" value="AAA"/>
    <property type="match status" value="1"/>
</dbReference>
<reference evidence="9 10" key="1">
    <citation type="submission" date="2020-02" db="EMBL/GenBank/DDBJ databases">
        <authorList>
            <person name="Ma Q."/>
            <person name="Huang Y."/>
            <person name="Song X."/>
            <person name="Pei D."/>
        </authorList>
    </citation>
    <scope>NUCLEOTIDE SEQUENCE [LARGE SCALE GENOMIC DNA]</scope>
    <source>
        <strain evidence="9">Sxm20200214</strain>
        <tissue evidence="9">Leaf</tissue>
    </source>
</reference>
<evidence type="ECO:0000256" key="3">
    <source>
        <dbReference type="ARBA" id="ARBA00022737"/>
    </source>
</evidence>
<keyword evidence="6" id="KW-0067">ATP-binding</keyword>
<keyword evidence="7" id="KW-0175">Coiled coil</keyword>
<keyword evidence="2" id="KW-0433">Leucine-rich repeat</keyword>
<dbReference type="InterPro" id="IPR050905">
    <property type="entry name" value="Plant_NBS-LRR"/>
</dbReference>
<dbReference type="InterPro" id="IPR036388">
    <property type="entry name" value="WH-like_DNA-bd_sf"/>
</dbReference>
<evidence type="ECO:0000313" key="10">
    <source>
        <dbReference type="Proteomes" id="UP000886595"/>
    </source>
</evidence>
<name>A0A8X7V9F1_BRACI</name>
<feature type="domain" description="AAA+ ATPase" evidence="8">
    <location>
        <begin position="173"/>
        <end position="312"/>
    </location>
</feature>
<accession>A0A8X7V9F1</accession>